<keyword evidence="3" id="KW-1185">Reference proteome</keyword>
<feature type="region of interest" description="Disordered" evidence="1">
    <location>
        <begin position="1"/>
        <end position="51"/>
    </location>
</feature>
<organism evidence="2 3">
    <name type="scientific">Actinoalloteichus caeruleus DSM 43889</name>
    <dbReference type="NCBI Taxonomy" id="1120930"/>
    <lineage>
        <taxon>Bacteria</taxon>
        <taxon>Bacillati</taxon>
        <taxon>Actinomycetota</taxon>
        <taxon>Actinomycetes</taxon>
        <taxon>Pseudonocardiales</taxon>
        <taxon>Pseudonocardiaceae</taxon>
        <taxon>Actinoalloteichus</taxon>
        <taxon>Actinoalloteichus cyanogriseus</taxon>
    </lineage>
</organism>
<evidence type="ECO:0000256" key="1">
    <source>
        <dbReference type="SAM" id="MobiDB-lite"/>
    </source>
</evidence>
<protein>
    <recommendedName>
        <fullName evidence="4">ATP/GTP-binding protein</fullName>
    </recommendedName>
</protein>
<comment type="caution">
    <text evidence="2">The sequence shown here is derived from an EMBL/GenBank/DDBJ whole genome shotgun (WGS) entry which is preliminary data.</text>
</comment>
<name>A0ABT1JQS9_ACTCY</name>
<dbReference type="EMBL" id="AUBJ02000001">
    <property type="protein sequence ID" value="MCP2334046.1"/>
    <property type="molecule type" value="Genomic_DNA"/>
</dbReference>
<dbReference type="Proteomes" id="UP000791080">
    <property type="component" value="Unassembled WGS sequence"/>
</dbReference>
<evidence type="ECO:0008006" key="4">
    <source>
        <dbReference type="Google" id="ProtNLM"/>
    </source>
</evidence>
<sequence>MRAPGRLPWSSVPRRNRSPKSAVRGRATAARPLSAGVGSAQRVSGPDGDWMVRTVPGSQAVKTYRCPGCDHEIRAGIPHVVAWPADEYGSAEERRHWHNGCWQARGRRGPTRRWW</sequence>
<gene>
    <name evidence="2" type="ORF">G443_004316</name>
</gene>
<evidence type="ECO:0000313" key="2">
    <source>
        <dbReference type="EMBL" id="MCP2334046.1"/>
    </source>
</evidence>
<evidence type="ECO:0000313" key="3">
    <source>
        <dbReference type="Proteomes" id="UP000791080"/>
    </source>
</evidence>
<reference evidence="2 3" key="2">
    <citation type="submission" date="2022-06" db="EMBL/GenBank/DDBJ databases">
        <title>Genomic Encyclopedia of Type Strains, Phase I: the one thousand microbial genomes (KMG-I) project.</title>
        <authorList>
            <person name="Kyrpides N."/>
        </authorList>
    </citation>
    <scope>NUCLEOTIDE SEQUENCE [LARGE SCALE GENOMIC DNA]</scope>
    <source>
        <strain evidence="2 3">DSM 43889</strain>
    </source>
</reference>
<proteinExistence type="predicted"/>
<reference evidence="2 3" key="1">
    <citation type="submission" date="2013-07" db="EMBL/GenBank/DDBJ databases">
        <authorList>
            <consortium name="DOE Joint Genome Institute"/>
            <person name="Reeve W."/>
            <person name="Huntemann M."/>
            <person name="Han J."/>
            <person name="Chen A."/>
            <person name="Kyrpides N."/>
            <person name="Mavromatis K."/>
            <person name="Markowitz V."/>
            <person name="Palaniappan K."/>
            <person name="Ivanova N."/>
            <person name="Schaumberg A."/>
            <person name="Pati A."/>
            <person name="Liolios K."/>
            <person name="Nordberg H.P."/>
            <person name="Cantor M.N."/>
            <person name="Hua S.X."/>
            <person name="Woyke T."/>
        </authorList>
    </citation>
    <scope>NUCLEOTIDE SEQUENCE [LARGE SCALE GENOMIC DNA]</scope>
    <source>
        <strain evidence="2 3">DSM 43889</strain>
    </source>
</reference>
<accession>A0ABT1JQS9</accession>